<evidence type="ECO:0000256" key="8">
    <source>
        <dbReference type="SAM" id="Phobius"/>
    </source>
</evidence>
<dbReference type="Pfam" id="PF01694">
    <property type="entry name" value="Rhomboid"/>
    <property type="match status" value="1"/>
</dbReference>
<keyword evidence="6 8" id="KW-0472">Membrane</keyword>
<keyword evidence="4" id="KW-0378">Hydrolase</keyword>
<feature type="region of interest" description="Disordered" evidence="7">
    <location>
        <begin position="242"/>
        <end position="280"/>
    </location>
</feature>
<feature type="domain" description="Peptidase S54 rhomboid" evidence="9">
    <location>
        <begin position="51"/>
        <end position="218"/>
    </location>
</feature>
<dbReference type="Proteomes" id="UP000704068">
    <property type="component" value="Unassembled WGS sequence"/>
</dbReference>
<feature type="transmembrane region" description="Helical" evidence="8">
    <location>
        <begin position="141"/>
        <end position="161"/>
    </location>
</feature>
<feature type="transmembrane region" description="Helical" evidence="8">
    <location>
        <begin position="91"/>
        <end position="109"/>
    </location>
</feature>
<dbReference type="InterPro" id="IPR046483">
    <property type="entry name" value="DUF6576"/>
</dbReference>
<evidence type="ECO:0000256" key="7">
    <source>
        <dbReference type="SAM" id="MobiDB-lite"/>
    </source>
</evidence>
<evidence type="ECO:0000313" key="11">
    <source>
        <dbReference type="EMBL" id="MBF0969827.1"/>
    </source>
</evidence>
<dbReference type="GO" id="GO:0004252">
    <property type="term" value="F:serine-type endopeptidase activity"/>
    <property type="evidence" value="ECO:0007669"/>
    <property type="project" value="InterPro"/>
</dbReference>
<dbReference type="RefSeq" id="WP_303762986.1">
    <property type="nucleotide sequence ID" value="NZ_CAUOSC010000002.1"/>
</dbReference>
<dbReference type="EMBL" id="JABZGR010000003">
    <property type="protein sequence ID" value="MBF0969827.1"/>
    <property type="molecule type" value="Genomic_DNA"/>
</dbReference>
<evidence type="ECO:0000256" key="6">
    <source>
        <dbReference type="ARBA" id="ARBA00023136"/>
    </source>
</evidence>
<dbReference type="AlphaFoldDB" id="A0A929RV60"/>
<accession>A0A929RV60</accession>
<evidence type="ECO:0000256" key="5">
    <source>
        <dbReference type="ARBA" id="ARBA00022989"/>
    </source>
</evidence>
<comment type="caution">
    <text evidence="11">The sequence shown here is derived from an EMBL/GenBank/DDBJ whole genome shotgun (WGS) entry which is preliminary data.</text>
</comment>
<dbReference type="InterPro" id="IPR050925">
    <property type="entry name" value="Rhomboid_protease_S54"/>
</dbReference>
<proteinExistence type="inferred from homology"/>
<dbReference type="InterPro" id="IPR022764">
    <property type="entry name" value="Peptidase_S54_rhomboid_dom"/>
</dbReference>
<dbReference type="SUPFAM" id="SSF144091">
    <property type="entry name" value="Rhomboid-like"/>
    <property type="match status" value="1"/>
</dbReference>
<feature type="transmembrane region" description="Helical" evidence="8">
    <location>
        <begin position="53"/>
        <end position="79"/>
    </location>
</feature>
<dbReference type="Pfam" id="PF20216">
    <property type="entry name" value="DUF6576"/>
    <property type="match status" value="1"/>
</dbReference>
<dbReference type="PANTHER" id="PTHR43731:SF14">
    <property type="entry name" value="PRESENILIN-ASSOCIATED RHOMBOID-LIKE PROTEIN, MITOCHONDRIAL"/>
    <property type="match status" value="1"/>
</dbReference>
<organism evidence="11 12">
    <name type="scientific">Alloprevotella tannerae</name>
    <dbReference type="NCBI Taxonomy" id="76122"/>
    <lineage>
        <taxon>Bacteria</taxon>
        <taxon>Pseudomonadati</taxon>
        <taxon>Bacteroidota</taxon>
        <taxon>Bacteroidia</taxon>
        <taxon>Bacteroidales</taxon>
        <taxon>Prevotellaceae</taxon>
        <taxon>Alloprevotella</taxon>
    </lineage>
</organism>
<protein>
    <submittedName>
        <fullName evidence="11">Rhomboid family intramembrane serine protease</fullName>
    </submittedName>
</protein>
<name>A0A929RV60_9BACT</name>
<feature type="compositionally biased region" description="Polar residues" evidence="7">
    <location>
        <begin position="254"/>
        <end position="274"/>
    </location>
</feature>
<evidence type="ECO:0000256" key="4">
    <source>
        <dbReference type="ARBA" id="ARBA00022801"/>
    </source>
</evidence>
<dbReference type="GO" id="GO:0006508">
    <property type="term" value="P:proteolysis"/>
    <property type="evidence" value="ECO:0007669"/>
    <property type="project" value="UniProtKB-KW"/>
</dbReference>
<sequence>MNPLQQTPPITKNLLIINSIVLLAQYVLQQRGIADLSQLFGLHFILADDFRPWQLVTYMFLHDGLSHLFFNMFALWMFGMVIERTLGFKRFLIYYFVCGIGAGLCQEAWQLGQYYIEGLQNHTIIDTGMAVIPMSAYLNTWTTIGASGACYGVLLAFGVLYPNERIMLLIPPIPLKAKYMVVGYAAIELVAAFATNGNIAHFAHLGGMLFGWLLLIIWRKKSGGRRSNFSGWENYTPKKPSRWQQWREKRKRNSIQPNAHKTKTSTNADHNYNMQKKADEERIDRILDKVKKSGYASLTDEERDELFRNSQQ</sequence>
<feature type="transmembrane region" description="Helical" evidence="8">
    <location>
        <begin position="173"/>
        <end position="193"/>
    </location>
</feature>
<feature type="transmembrane region" description="Helical" evidence="8">
    <location>
        <begin position="199"/>
        <end position="218"/>
    </location>
</feature>
<reference evidence="11" key="1">
    <citation type="submission" date="2020-04" db="EMBL/GenBank/DDBJ databases">
        <title>Deep metagenomics examines the oral microbiome during advanced dental caries in children, revealing novel taxa and co-occurrences with host molecules.</title>
        <authorList>
            <person name="Baker J.L."/>
            <person name="Morton J.T."/>
            <person name="Dinis M."/>
            <person name="Alvarez R."/>
            <person name="Tran N.C."/>
            <person name="Knight R."/>
            <person name="Edlund A."/>
        </authorList>
    </citation>
    <scope>NUCLEOTIDE SEQUENCE</scope>
    <source>
        <strain evidence="11">JCVI_34_bin.1</strain>
    </source>
</reference>
<keyword evidence="11" id="KW-0645">Protease</keyword>
<dbReference type="GO" id="GO:0016020">
    <property type="term" value="C:membrane"/>
    <property type="evidence" value="ECO:0007669"/>
    <property type="project" value="UniProtKB-SubCell"/>
</dbReference>
<dbReference type="InterPro" id="IPR035952">
    <property type="entry name" value="Rhomboid-like_sf"/>
</dbReference>
<keyword evidence="5 8" id="KW-1133">Transmembrane helix</keyword>
<evidence type="ECO:0000256" key="1">
    <source>
        <dbReference type="ARBA" id="ARBA00004141"/>
    </source>
</evidence>
<comment type="similarity">
    <text evidence="2">Belongs to the peptidase S54 family.</text>
</comment>
<evidence type="ECO:0000256" key="3">
    <source>
        <dbReference type="ARBA" id="ARBA00022692"/>
    </source>
</evidence>
<evidence type="ECO:0000313" key="12">
    <source>
        <dbReference type="Proteomes" id="UP000704068"/>
    </source>
</evidence>
<evidence type="ECO:0000256" key="2">
    <source>
        <dbReference type="ARBA" id="ARBA00009045"/>
    </source>
</evidence>
<keyword evidence="3 8" id="KW-0812">Transmembrane</keyword>
<evidence type="ECO:0000259" key="10">
    <source>
        <dbReference type="Pfam" id="PF20216"/>
    </source>
</evidence>
<dbReference type="Gene3D" id="1.20.1540.10">
    <property type="entry name" value="Rhomboid-like"/>
    <property type="match status" value="1"/>
</dbReference>
<gene>
    <name evidence="11" type="ORF">HXK21_02115</name>
</gene>
<dbReference type="PANTHER" id="PTHR43731">
    <property type="entry name" value="RHOMBOID PROTEASE"/>
    <property type="match status" value="1"/>
</dbReference>
<comment type="subcellular location">
    <subcellularLocation>
        <location evidence="1">Membrane</location>
        <topology evidence="1">Multi-pass membrane protein</topology>
    </subcellularLocation>
</comment>
<feature type="domain" description="DUF6576" evidence="10">
    <location>
        <begin position="268"/>
        <end position="311"/>
    </location>
</feature>
<evidence type="ECO:0000259" key="9">
    <source>
        <dbReference type="Pfam" id="PF01694"/>
    </source>
</evidence>